<dbReference type="PANTHER" id="PTHR30606">
    <property type="entry name" value="LIPID A BIOSYNTHESIS LAUROYL ACYLTRANSFERASE"/>
    <property type="match status" value="1"/>
</dbReference>
<reference evidence="7 8" key="1">
    <citation type="journal article" date="2009" name="Stand. Genomic Sci.">
        <title>Complete genome sequence of Thermanaerovibrio acidaminovorans type strain (Su883).</title>
        <authorList>
            <person name="Chovatia M."/>
            <person name="Sikorski J."/>
            <person name="Schroder M."/>
            <person name="Lapidus A."/>
            <person name="Nolan M."/>
            <person name="Tice H."/>
            <person name="Glavina Del Rio T."/>
            <person name="Copeland A."/>
            <person name="Cheng J.F."/>
            <person name="Lucas S."/>
            <person name="Chen F."/>
            <person name="Bruce D."/>
            <person name="Goodwin L."/>
            <person name="Pitluck S."/>
            <person name="Ivanova N."/>
            <person name="Mavromatis K."/>
            <person name="Ovchinnikova G."/>
            <person name="Pati A."/>
            <person name="Chen A."/>
            <person name="Palaniappan K."/>
            <person name="Land M."/>
            <person name="Hauser L."/>
            <person name="Chang Y.J."/>
            <person name="Jeffries C.D."/>
            <person name="Chain P."/>
            <person name="Saunders E."/>
            <person name="Detter J.C."/>
            <person name="Brettin T."/>
            <person name="Rohde M."/>
            <person name="Goker M."/>
            <person name="Spring S."/>
            <person name="Bristow J."/>
            <person name="Markowitz V."/>
            <person name="Hugenholtz P."/>
            <person name="Kyrpides N.C."/>
            <person name="Klenk H.P."/>
            <person name="Eisen J.A."/>
        </authorList>
    </citation>
    <scope>NUCLEOTIDE SEQUENCE [LARGE SCALE GENOMIC DNA]</scope>
    <source>
        <strain evidence="8">ATCC 49978 / DSM 6589 / Su883</strain>
    </source>
</reference>
<evidence type="ECO:0000313" key="7">
    <source>
        <dbReference type="EMBL" id="ACZ19784.1"/>
    </source>
</evidence>
<dbReference type="PANTHER" id="PTHR30606:SF10">
    <property type="entry name" value="PHOSPHATIDYLINOSITOL MANNOSIDE ACYLTRANSFERASE"/>
    <property type="match status" value="1"/>
</dbReference>
<dbReference type="InterPro" id="IPR004960">
    <property type="entry name" value="LipA_acyltrans"/>
</dbReference>
<evidence type="ECO:0000256" key="5">
    <source>
        <dbReference type="ARBA" id="ARBA00023136"/>
    </source>
</evidence>
<organism evidence="7 8">
    <name type="scientific">Thermanaerovibrio acidaminovorans (strain ATCC 49978 / DSM 6589 / Su883)</name>
    <name type="common">Selenomonas acidaminovorans</name>
    <dbReference type="NCBI Taxonomy" id="525903"/>
    <lineage>
        <taxon>Bacteria</taxon>
        <taxon>Thermotogati</taxon>
        <taxon>Synergistota</taxon>
        <taxon>Synergistia</taxon>
        <taxon>Synergistales</taxon>
        <taxon>Synergistaceae</taxon>
        <taxon>Thermanaerovibrio</taxon>
    </lineage>
</organism>
<dbReference type="CDD" id="cd07984">
    <property type="entry name" value="LPLAT_LABLAT-like"/>
    <property type="match status" value="1"/>
</dbReference>
<dbReference type="OrthoDB" id="9801955at2"/>
<protein>
    <submittedName>
        <fullName evidence="7">Lipid A biosynthesis acyltransferase</fullName>
    </submittedName>
</protein>
<dbReference type="Pfam" id="PF03279">
    <property type="entry name" value="Lip_A_acyltrans"/>
    <property type="match status" value="1"/>
</dbReference>
<evidence type="ECO:0000256" key="2">
    <source>
        <dbReference type="ARBA" id="ARBA00022475"/>
    </source>
</evidence>
<dbReference type="EnsemblBacteria" id="ACZ19784">
    <property type="protein sequence ID" value="ACZ19784"/>
    <property type="gene ID" value="Taci_1563"/>
</dbReference>
<dbReference type="GO" id="GO:0005886">
    <property type="term" value="C:plasma membrane"/>
    <property type="evidence" value="ECO:0007669"/>
    <property type="project" value="UniProtKB-SubCell"/>
</dbReference>
<evidence type="ECO:0000256" key="3">
    <source>
        <dbReference type="ARBA" id="ARBA00022519"/>
    </source>
</evidence>
<dbReference type="GO" id="GO:0009247">
    <property type="term" value="P:glycolipid biosynthetic process"/>
    <property type="evidence" value="ECO:0007669"/>
    <property type="project" value="UniProtKB-ARBA"/>
</dbReference>
<dbReference type="STRING" id="525903.Taci_1563"/>
<keyword evidence="6 7" id="KW-0012">Acyltransferase</keyword>
<proteinExistence type="predicted"/>
<dbReference type="HOGENOM" id="CLU_049421_4_0_0"/>
<sequence length="281" mass="30986">MLSAAAGLPPLRGPMARGVELLTLALDPRGSVAKANMAFALGISGPQVEDLYRRSVRHLAWSVVECLALYREPRLALDWVLSAEGAENLKGPVSEGKGVILVTAHLGNWELAAFWMAQSGYPLMPIVRPPDDGQEAGLLEDFRRRGGVRTIPTADNMSRALKALKGGNILGILADQHGGSVGLEAEFFGHRTSTVRGPAVFRHLTGLPVVLLEAWREGPMAHRLRFSPLSWPEEGDREARIARGVQEVNRALEGAIRRHPEQWFWHHRRFREAMREGLLPS</sequence>
<keyword evidence="5" id="KW-0472">Membrane</keyword>
<keyword evidence="2" id="KW-1003">Cell membrane</keyword>
<evidence type="ECO:0000256" key="1">
    <source>
        <dbReference type="ARBA" id="ARBA00004533"/>
    </source>
</evidence>
<dbReference type="AlphaFoldDB" id="D1B6Z3"/>
<gene>
    <name evidence="7" type="ordered locus">Taci_1563</name>
</gene>
<dbReference type="GO" id="GO:0016746">
    <property type="term" value="F:acyltransferase activity"/>
    <property type="evidence" value="ECO:0007669"/>
    <property type="project" value="UniProtKB-KW"/>
</dbReference>
<evidence type="ECO:0000256" key="6">
    <source>
        <dbReference type="ARBA" id="ARBA00023315"/>
    </source>
</evidence>
<keyword evidence="8" id="KW-1185">Reference proteome</keyword>
<evidence type="ECO:0000256" key="4">
    <source>
        <dbReference type="ARBA" id="ARBA00022679"/>
    </source>
</evidence>
<keyword evidence="4" id="KW-0808">Transferase</keyword>
<dbReference type="Proteomes" id="UP000002030">
    <property type="component" value="Chromosome"/>
</dbReference>
<name>D1B6Z3_THEAS</name>
<comment type="subcellular location">
    <subcellularLocation>
        <location evidence="1">Cell inner membrane</location>
    </subcellularLocation>
</comment>
<evidence type="ECO:0000313" key="8">
    <source>
        <dbReference type="Proteomes" id="UP000002030"/>
    </source>
</evidence>
<dbReference type="KEGG" id="tai:Taci_1563"/>
<dbReference type="eggNOG" id="COG1560">
    <property type="taxonomic scope" value="Bacteria"/>
</dbReference>
<dbReference type="PATRIC" id="fig|525903.6.peg.1559"/>
<keyword evidence="3" id="KW-0997">Cell inner membrane</keyword>
<accession>D1B6Z3</accession>
<dbReference type="EMBL" id="CP001818">
    <property type="protein sequence ID" value="ACZ19784.1"/>
    <property type="molecule type" value="Genomic_DNA"/>
</dbReference>